<reference evidence="2" key="1">
    <citation type="journal article" date="2014" name="Front. Microbiol.">
        <title>High frequency of phylogenetically diverse reductive dehalogenase-homologous genes in deep subseafloor sedimentary metagenomes.</title>
        <authorList>
            <person name="Kawai M."/>
            <person name="Futagami T."/>
            <person name="Toyoda A."/>
            <person name="Takaki Y."/>
            <person name="Nishi S."/>
            <person name="Hori S."/>
            <person name="Arai W."/>
            <person name="Tsubouchi T."/>
            <person name="Morono Y."/>
            <person name="Uchiyama I."/>
            <person name="Ito T."/>
            <person name="Fujiyama A."/>
            <person name="Inagaki F."/>
            <person name="Takami H."/>
        </authorList>
    </citation>
    <scope>NUCLEOTIDE SEQUENCE</scope>
    <source>
        <strain evidence="2">Expedition CK06-06</strain>
    </source>
</reference>
<evidence type="ECO:0000313" key="2">
    <source>
        <dbReference type="EMBL" id="GAJ18334.1"/>
    </source>
</evidence>
<dbReference type="AlphaFoldDB" id="X1ULD1"/>
<evidence type="ECO:0000256" key="1">
    <source>
        <dbReference type="SAM" id="MobiDB-lite"/>
    </source>
</evidence>
<dbReference type="EMBL" id="BARW01039152">
    <property type="protein sequence ID" value="GAJ18334.1"/>
    <property type="molecule type" value="Genomic_DNA"/>
</dbReference>
<comment type="caution">
    <text evidence="2">The sequence shown here is derived from an EMBL/GenBank/DDBJ whole genome shotgun (WGS) entry which is preliminary data.</text>
</comment>
<feature type="non-terminal residue" evidence="2">
    <location>
        <position position="1"/>
    </location>
</feature>
<protein>
    <submittedName>
        <fullName evidence="2">Uncharacterized protein</fullName>
    </submittedName>
</protein>
<accession>X1ULD1</accession>
<gene>
    <name evidence="2" type="ORF">S12H4_59768</name>
</gene>
<name>X1ULD1_9ZZZZ</name>
<proteinExistence type="predicted"/>
<sequence>CGSELREIFDNYEGEKRIEDKKEDSEDSLSKLIGSDI</sequence>
<organism evidence="2">
    <name type="scientific">marine sediment metagenome</name>
    <dbReference type="NCBI Taxonomy" id="412755"/>
    <lineage>
        <taxon>unclassified sequences</taxon>
        <taxon>metagenomes</taxon>
        <taxon>ecological metagenomes</taxon>
    </lineage>
</organism>
<feature type="region of interest" description="Disordered" evidence="1">
    <location>
        <begin position="17"/>
        <end position="37"/>
    </location>
</feature>